<name>A0A517XQS4_9BACT</name>
<accession>A0A517XQS4</accession>
<organism evidence="1 2">
    <name type="scientific">Urbifossiella limnaea</name>
    <dbReference type="NCBI Taxonomy" id="2528023"/>
    <lineage>
        <taxon>Bacteria</taxon>
        <taxon>Pseudomonadati</taxon>
        <taxon>Planctomycetota</taxon>
        <taxon>Planctomycetia</taxon>
        <taxon>Gemmatales</taxon>
        <taxon>Gemmataceae</taxon>
        <taxon>Urbifossiella</taxon>
    </lineage>
</organism>
<evidence type="ECO:0000313" key="1">
    <source>
        <dbReference type="EMBL" id="QDU19856.1"/>
    </source>
</evidence>
<evidence type="ECO:0000313" key="2">
    <source>
        <dbReference type="Proteomes" id="UP000319576"/>
    </source>
</evidence>
<protein>
    <submittedName>
        <fullName evidence="1">Uncharacterized protein</fullName>
    </submittedName>
</protein>
<reference evidence="1 2" key="1">
    <citation type="submission" date="2019-02" db="EMBL/GenBank/DDBJ databases">
        <title>Deep-cultivation of Planctomycetes and their phenomic and genomic characterization uncovers novel biology.</title>
        <authorList>
            <person name="Wiegand S."/>
            <person name="Jogler M."/>
            <person name="Boedeker C."/>
            <person name="Pinto D."/>
            <person name="Vollmers J."/>
            <person name="Rivas-Marin E."/>
            <person name="Kohn T."/>
            <person name="Peeters S.H."/>
            <person name="Heuer A."/>
            <person name="Rast P."/>
            <person name="Oberbeckmann S."/>
            <person name="Bunk B."/>
            <person name="Jeske O."/>
            <person name="Meyerdierks A."/>
            <person name="Storesund J.E."/>
            <person name="Kallscheuer N."/>
            <person name="Luecker S."/>
            <person name="Lage O.M."/>
            <person name="Pohl T."/>
            <person name="Merkel B.J."/>
            <person name="Hornburger P."/>
            <person name="Mueller R.-W."/>
            <person name="Bruemmer F."/>
            <person name="Labrenz M."/>
            <person name="Spormann A.M."/>
            <person name="Op den Camp H."/>
            <person name="Overmann J."/>
            <person name="Amann R."/>
            <person name="Jetten M.S.M."/>
            <person name="Mascher T."/>
            <person name="Medema M.H."/>
            <person name="Devos D.P."/>
            <person name="Kaster A.-K."/>
            <person name="Ovreas L."/>
            <person name="Rohde M."/>
            <person name="Galperin M.Y."/>
            <person name="Jogler C."/>
        </authorList>
    </citation>
    <scope>NUCLEOTIDE SEQUENCE [LARGE SCALE GENOMIC DNA]</scope>
    <source>
        <strain evidence="1 2">ETA_A1</strain>
    </source>
</reference>
<dbReference type="EMBL" id="CP036273">
    <property type="protein sequence ID" value="QDU19856.1"/>
    <property type="molecule type" value="Genomic_DNA"/>
</dbReference>
<dbReference type="KEGG" id="uli:ETAA1_17940"/>
<dbReference type="RefSeq" id="WP_145236461.1">
    <property type="nucleotide sequence ID" value="NZ_CP036273.1"/>
</dbReference>
<sequence>MREVALDIRGLGLILYSPPAVAHIPEGADYLRSDFWNPADVARHVMECQLTAFATGSPGSFRFRFTEGLPDEAAVQAAAFKLRLGLHVRSGTICVRDLYDLMEWSAECPAPQQLRAADGWYRLTVFSSPPPSGILGDGQVVEVALERVSHKPALQWEGVPPLHS</sequence>
<dbReference type="AlphaFoldDB" id="A0A517XQS4"/>
<keyword evidence="2" id="KW-1185">Reference proteome</keyword>
<proteinExistence type="predicted"/>
<dbReference type="Proteomes" id="UP000319576">
    <property type="component" value="Chromosome"/>
</dbReference>
<dbReference type="OrthoDB" id="2047475at2"/>
<gene>
    <name evidence="1" type="ORF">ETAA1_17940</name>
</gene>